<dbReference type="STRING" id="56723.ENSLBEP00000014723"/>
<evidence type="ECO:0000256" key="1">
    <source>
        <dbReference type="SAM" id="Phobius"/>
    </source>
</evidence>
<dbReference type="GeneTree" id="ENSGT00390000001491"/>
<dbReference type="InParanoid" id="A0A3Q3F544"/>
<dbReference type="Ensembl" id="ENSLBET00000015620.1">
    <property type="protein sequence ID" value="ENSLBEP00000014723.1"/>
    <property type="gene ID" value="ENSLBEG00000011492.1"/>
</dbReference>
<accession>A0A3Q3F544</accession>
<dbReference type="Proteomes" id="UP000261660">
    <property type="component" value="Unplaced"/>
</dbReference>
<protein>
    <submittedName>
        <fullName evidence="2">Uncharacterized protein</fullName>
    </submittedName>
</protein>
<proteinExistence type="predicted"/>
<evidence type="ECO:0000313" key="3">
    <source>
        <dbReference type="Proteomes" id="UP000261660"/>
    </source>
</evidence>
<feature type="transmembrane region" description="Helical" evidence="1">
    <location>
        <begin position="135"/>
        <end position="155"/>
    </location>
</feature>
<keyword evidence="1" id="KW-0472">Membrane</keyword>
<reference evidence="2" key="1">
    <citation type="submission" date="2025-08" db="UniProtKB">
        <authorList>
            <consortium name="Ensembl"/>
        </authorList>
    </citation>
    <scope>IDENTIFICATION</scope>
</reference>
<evidence type="ECO:0000313" key="2">
    <source>
        <dbReference type="Ensembl" id="ENSLBEP00000014723.1"/>
    </source>
</evidence>
<organism evidence="2 3">
    <name type="scientific">Labrus bergylta</name>
    <name type="common">ballan wrasse</name>
    <dbReference type="NCBI Taxonomy" id="56723"/>
    <lineage>
        <taxon>Eukaryota</taxon>
        <taxon>Metazoa</taxon>
        <taxon>Chordata</taxon>
        <taxon>Craniata</taxon>
        <taxon>Vertebrata</taxon>
        <taxon>Euteleostomi</taxon>
        <taxon>Actinopterygii</taxon>
        <taxon>Neopterygii</taxon>
        <taxon>Teleostei</taxon>
        <taxon>Neoteleostei</taxon>
        <taxon>Acanthomorphata</taxon>
        <taxon>Eupercaria</taxon>
        <taxon>Labriformes</taxon>
        <taxon>Labridae</taxon>
        <taxon>Labrus</taxon>
    </lineage>
</organism>
<keyword evidence="3" id="KW-1185">Reference proteome</keyword>
<reference evidence="2" key="2">
    <citation type="submission" date="2025-09" db="UniProtKB">
        <authorList>
            <consortium name="Ensembl"/>
        </authorList>
    </citation>
    <scope>IDENTIFICATION</scope>
</reference>
<name>A0A3Q3F544_9LABR</name>
<keyword evidence="1" id="KW-0812">Transmembrane</keyword>
<dbReference type="AlphaFoldDB" id="A0A3Q3F544"/>
<keyword evidence="1" id="KW-1133">Transmembrane helix</keyword>
<sequence>MDEALLTVNNEVDTEVVVSWVSDRCYQCLYQQLGVVPAGSSPGQPSSADFIVSTQHQMTLQLNNTSVKMEVPFHFGEHGNYSLWVKNLNDSSVVNCSVVTDEEAFNSYIRESRFHTACVRELDGLRCIRVTPPSVHTAVLIAFVIFAGLALMSTIGRTIYG</sequence>